<feature type="compositionally biased region" description="Polar residues" evidence="6">
    <location>
        <begin position="62"/>
        <end position="83"/>
    </location>
</feature>
<feature type="compositionally biased region" description="Acidic residues" evidence="6">
    <location>
        <begin position="102"/>
        <end position="117"/>
    </location>
</feature>
<feature type="compositionally biased region" description="Low complexity" evidence="6">
    <location>
        <begin position="414"/>
        <end position="427"/>
    </location>
</feature>
<feature type="compositionally biased region" description="Basic and acidic residues" evidence="6">
    <location>
        <begin position="386"/>
        <end position="399"/>
    </location>
</feature>
<keyword evidence="2" id="KW-0479">Metal-binding</keyword>
<dbReference type="PANTHER" id="PTHR13278:SF0">
    <property type="entry name" value="ZINC FINGER PROTEIN 830"/>
    <property type="match status" value="1"/>
</dbReference>
<evidence type="ECO:0000313" key="9">
    <source>
        <dbReference type="Proteomes" id="UP001642406"/>
    </source>
</evidence>
<gene>
    <name evidence="8" type="ORF">SBRCBS47491_009251</name>
</gene>
<dbReference type="EMBL" id="CAWUHC010000139">
    <property type="protein sequence ID" value="CAK7235313.1"/>
    <property type="molecule type" value="Genomic_DNA"/>
</dbReference>
<comment type="caution">
    <text evidence="8">The sequence shown here is derived from an EMBL/GenBank/DDBJ whole genome shotgun (WGS) entry which is preliminary data.</text>
</comment>
<reference evidence="8 9" key="1">
    <citation type="submission" date="2024-01" db="EMBL/GenBank/DDBJ databases">
        <authorList>
            <person name="Allen C."/>
            <person name="Tagirdzhanova G."/>
        </authorList>
    </citation>
    <scope>NUCLEOTIDE SEQUENCE [LARGE SCALE GENOMIC DNA]</scope>
</reference>
<dbReference type="PROSITE" id="PS00028">
    <property type="entry name" value="ZINC_FINGER_C2H2_1"/>
    <property type="match status" value="1"/>
</dbReference>
<keyword evidence="9" id="KW-1185">Reference proteome</keyword>
<feature type="region of interest" description="Disordered" evidence="6">
    <location>
        <begin position="386"/>
        <end position="481"/>
    </location>
</feature>
<feature type="compositionally biased region" description="Low complexity" evidence="6">
    <location>
        <begin position="442"/>
        <end position="458"/>
    </location>
</feature>
<evidence type="ECO:0000256" key="3">
    <source>
        <dbReference type="ARBA" id="ARBA00022771"/>
    </source>
</evidence>
<evidence type="ECO:0000256" key="2">
    <source>
        <dbReference type="ARBA" id="ARBA00022723"/>
    </source>
</evidence>
<evidence type="ECO:0000256" key="4">
    <source>
        <dbReference type="ARBA" id="ARBA00022833"/>
    </source>
</evidence>
<feature type="domain" description="C2H2-type" evidence="7">
    <location>
        <begin position="32"/>
        <end position="54"/>
    </location>
</feature>
<organism evidence="8 9">
    <name type="scientific">Sporothrix bragantina</name>
    <dbReference type="NCBI Taxonomy" id="671064"/>
    <lineage>
        <taxon>Eukaryota</taxon>
        <taxon>Fungi</taxon>
        <taxon>Dikarya</taxon>
        <taxon>Ascomycota</taxon>
        <taxon>Pezizomycotina</taxon>
        <taxon>Sordariomycetes</taxon>
        <taxon>Sordariomycetidae</taxon>
        <taxon>Ophiostomatales</taxon>
        <taxon>Ophiostomataceae</taxon>
        <taxon>Sporothrix</taxon>
    </lineage>
</organism>
<accession>A0ABP0CTE6</accession>
<comment type="subcellular location">
    <subcellularLocation>
        <location evidence="1">Nucleus</location>
    </subcellularLocation>
</comment>
<dbReference type="InterPro" id="IPR013087">
    <property type="entry name" value="Znf_C2H2_type"/>
</dbReference>
<evidence type="ECO:0000256" key="1">
    <source>
        <dbReference type="ARBA" id="ARBA00004123"/>
    </source>
</evidence>
<evidence type="ECO:0000313" key="8">
    <source>
        <dbReference type="EMBL" id="CAK7235313.1"/>
    </source>
</evidence>
<feature type="compositionally biased region" description="Acidic residues" evidence="6">
    <location>
        <begin position="459"/>
        <end position="475"/>
    </location>
</feature>
<evidence type="ECO:0000259" key="7">
    <source>
        <dbReference type="PROSITE" id="PS00028"/>
    </source>
</evidence>
<protein>
    <recommendedName>
        <fullName evidence="7">C2H2-type domain-containing protein</fullName>
    </recommendedName>
</protein>
<sequence length="481" mass="50851">MADVRALLRQQRTQRRIDHPHAVYSDSGKLSCAVCGELVRPESAWDDHLRGALHRQNVRALHTQTAGADTSASPDLPSTASIPTQKTQSQTQTTQKRRHSETEDDGDVEMGSDGEEDGPSRKKQHRPSMGDSVKPTIEIKSPVQTVEKQLPGSRKGSGSEPRKLSLSTPQQLTPPLGRRSSGTPAQGVEMSIPSRPATPIVHRDSFLGGSSNGDSNSGTGGLTSAASTPKIAPLGRSPLIPHEVSSATAPLPAILPDAAASASGSLLNAVNGNGVSTTKSTVAEATSALGISQAQIDEDEWAAFEAEVVNAPTAEAPRGKPDMNGGLVASAGAVSAEDLATAGTGNEEEDERAKRRAAEEAELEDEKAEATRALVEEFEDMQELESRVQKLKEKREALRNHNTTAQPSNALSLAPPAIIDDAAARRPSATMIDKENIRQQLAASHSAAGGKGQQAAAASDDEEDDEDEDEEDADWDAFRFK</sequence>
<feature type="region of interest" description="Disordered" evidence="6">
    <location>
        <begin position="62"/>
        <end position="243"/>
    </location>
</feature>
<feature type="region of interest" description="Disordered" evidence="6">
    <location>
        <begin position="336"/>
        <end position="369"/>
    </location>
</feature>
<evidence type="ECO:0000256" key="6">
    <source>
        <dbReference type="SAM" id="MobiDB-lite"/>
    </source>
</evidence>
<feature type="compositionally biased region" description="Polar residues" evidence="6">
    <location>
        <begin position="400"/>
        <end position="411"/>
    </location>
</feature>
<keyword evidence="4" id="KW-0862">Zinc</keyword>
<feature type="compositionally biased region" description="Low complexity" evidence="6">
    <location>
        <begin position="206"/>
        <end position="217"/>
    </location>
</feature>
<feature type="compositionally biased region" description="Low complexity" evidence="6">
    <location>
        <begin position="84"/>
        <end position="94"/>
    </location>
</feature>
<keyword evidence="5" id="KW-0539">Nucleus</keyword>
<proteinExistence type="predicted"/>
<keyword evidence="3" id="KW-0863">Zinc-finger</keyword>
<dbReference type="Proteomes" id="UP001642406">
    <property type="component" value="Unassembled WGS sequence"/>
</dbReference>
<evidence type="ECO:0000256" key="5">
    <source>
        <dbReference type="ARBA" id="ARBA00023242"/>
    </source>
</evidence>
<name>A0ABP0CTE6_9PEZI</name>
<dbReference type="PANTHER" id="PTHR13278">
    <property type="entry name" value="ZINC FINGER PROTEIN 830"/>
    <property type="match status" value="1"/>
</dbReference>
<dbReference type="InterPro" id="IPR040050">
    <property type="entry name" value="ZNF830-like"/>
</dbReference>